<gene>
    <name evidence="1" type="ORF">CBI38_24900</name>
</gene>
<dbReference type="Proteomes" id="UP000245711">
    <property type="component" value="Chromosome"/>
</dbReference>
<protein>
    <submittedName>
        <fullName evidence="1">Uncharacterized protein</fullName>
    </submittedName>
</protein>
<dbReference type="AlphaFoldDB" id="A0A2S2C0H5"/>
<organism evidence="1 2">
    <name type="scientific">Rhodococcus oxybenzonivorans</name>
    <dbReference type="NCBI Taxonomy" id="1990687"/>
    <lineage>
        <taxon>Bacteria</taxon>
        <taxon>Bacillati</taxon>
        <taxon>Actinomycetota</taxon>
        <taxon>Actinomycetes</taxon>
        <taxon>Mycobacteriales</taxon>
        <taxon>Nocardiaceae</taxon>
        <taxon>Rhodococcus</taxon>
    </lineage>
</organism>
<name>A0A2S2C0H5_9NOCA</name>
<accession>A0A2S2C0H5</accession>
<evidence type="ECO:0000313" key="2">
    <source>
        <dbReference type="Proteomes" id="UP000245711"/>
    </source>
</evidence>
<dbReference type="OrthoDB" id="4375644at2"/>
<sequence length="135" mass="14570">MGRTRPCDQAVRRGRLRKAEQFFHLAEIGRDFADEPEGVDDAVVTLWVHAGIAASDVICCARLGEHAQGEDHKDAVTLLGSVDPATAKHLSVLLGLKTRSGYTDTPTSRTESKRAERAAEALIEAARRAHAQAGN</sequence>
<dbReference type="KEGG" id="roz:CBI38_24900"/>
<dbReference type="EMBL" id="CP021354">
    <property type="protein sequence ID" value="AWK74314.1"/>
    <property type="molecule type" value="Genomic_DNA"/>
</dbReference>
<reference evidence="1 2" key="1">
    <citation type="submission" date="2017-05" db="EMBL/GenBank/DDBJ databases">
        <title>Isolation of Rhodococcus sp. S2-17 biodegrading of BP-3.</title>
        <authorList>
            <person name="Lee Y."/>
            <person name="Kim K.H."/>
            <person name="Chun B.H."/>
            <person name="Jung H.S."/>
            <person name="Jeon C.O."/>
        </authorList>
    </citation>
    <scope>NUCLEOTIDE SEQUENCE [LARGE SCALE GENOMIC DNA]</scope>
    <source>
        <strain evidence="1 2">S2-17</strain>
    </source>
</reference>
<keyword evidence="2" id="KW-1185">Reference proteome</keyword>
<proteinExistence type="predicted"/>
<dbReference type="RefSeq" id="WP_109333131.1">
    <property type="nucleotide sequence ID" value="NZ_CP021354.1"/>
</dbReference>
<evidence type="ECO:0000313" key="1">
    <source>
        <dbReference type="EMBL" id="AWK74314.1"/>
    </source>
</evidence>